<dbReference type="GO" id="GO:0016491">
    <property type="term" value="F:oxidoreductase activity"/>
    <property type="evidence" value="ECO:0007669"/>
    <property type="project" value="UniProtKB-KW"/>
</dbReference>
<dbReference type="PANTHER" id="PTHR43490:SF99">
    <property type="entry name" value="SHORT-CHAIN DEHYDROGENASE_REDUCTASE"/>
    <property type="match status" value="1"/>
</dbReference>
<dbReference type="Gene3D" id="3.40.50.720">
    <property type="entry name" value="NAD(P)-binding Rossmann-like Domain"/>
    <property type="match status" value="1"/>
</dbReference>
<evidence type="ECO:0000313" key="4">
    <source>
        <dbReference type="EMBL" id="GIZ42196.1"/>
    </source>
</evidence>
<keyword evidence="2" id="KW-0521">NADP</keyword>
<dbReference type="Pfam" id="PF00106">
    <property type="entry name" value="adh_short"/>
    <property type="match status" value="1"/>
</dbReference>
<dbReference type="OrthoDB" id="191139at2759"/>
<evidence type="ECO:0000256" key="2">
    <source>
        <dbReference type="ARBA" id="ARBA00022857"/>
    </source>
</evidence>
<dbReference type="PRINTS" id="PR00081">
    <property type="entry name" value="GDHRDH"/>
</dbReference>
<dbReference type="PANTHER" id="PTHR43490">
    <property type="entry name" value="(+)-NEOMENTHOL DEHYDROGENASE"/>
    <property type="match status" value="1"/>
</dbReference>
<dbReference type="InterPro" id="IPR002347">
    <property type="entry name" value="SDR_fam"/>
</dbReference>
<proteinExistence type="inferred from homology"/>
<dbReference type="SUPFAM" id="SSF51735">
    <property type="entry name" value="NAD(P)-binding Rossmann-fold domains"/>
    <property type="match status" value="1"/>
</dbReference>
<dbReference type="InterPro" id="IPR036291">
    <property type="entry name" value="NAD(P)-bd_dom_sf"/>
</dbReference>
<evidence type="ECO:0000256" key="1">
    <source>
        <dbReference type="ARBA" id="ARBA00006484"/>
    </source>
</evidence>
<keyword evidence="5" id="KW-1185">Reference proteome</keyword>
<dbReference type="GeneID" id="68291049"/>
<name>A0A9P3FCD6_9PEZI</name>
<dbReference type="Proteomes" id="UP000825890">
    <property type="component" value="Unassembled WGS sequence"/>
</dbReference>
<gene>
    <name evidence="4" type="ORF">CKM354_000547400</name>
</gene>
<dbReference type="AlphaFoldDB" id="A0A9P3FCD6"/>
<evidence type="ECO:0000313" key="5">
    <source>
        <dbReference type="Proteomes" id="UP000825890"/>
    </source>
</evidence>
<evidence type="ECO:0008006" key="6">
    <source>
        <dbReference type="Google" id="ProtNLM"/>
    </source>
</evidence>
<dbReference type="EMBL" id="BOLY01000003">
    <property type="protein sequence ID" value="GIZ42196.1"/>
    <property type="molecule type" value="Genomic_DNA"/>
</dbReference>
<reference evidence="4 5" key="1">
    <citation type="submission" date="2021-01" db="EMBL/GenBank/DDBJ databases">
        <title>Cercospora kikuchii MAFF 305040 whole genome shotgun sequence.</title>
        <authorList>
            <person name="Kashiwa T."/>
            <person name="Suzuki T."/>
        </authorList>
    </citation>
    <scope>NUCLEOTIDE SEQUENCE [LARGE SCALE GENOMIC DNA]</scope>
    <source>
        <strain evidence="4 5">MAFF 305040</strain>
    </source>
</reference>
<evidence type="ECO:0000256" key="3">
    <source>
        <dbReference type="ARBA" id="ARBA00023002"/>
    </source>
</evidence>
<accession>A0A9P3FCD6</accession>
<dbReference type="GO" id="GO:0016020">
    <property type="term" value="C:membrane"/>
    <property type="evidence" value="ECO:0007669"/>
    <property type="project" value="TreeGrafter"/>
</dbReference>
<comment type="caution">
    <text evidence="4">The sequence shown here is derived from an EMBL/GenBank/DDBJ whole genome shotgun (WGS) entry which is preliminary data.</text>
</comment>
<dbReference type="RefSeq" id="XP_044656683.1">
    <property type="nucleotide sequence ID" value="XM_044800748.1"/>
</dbReference>
<keyword evidence="3" id="KW-0560">Oxidoreductase</keyword>
<comment type="similarity">
    <text evidence="1">Belongs to the short-chain dehydrogenases/reductases (SDR) family.</text>
</comment>
<protein>
    <recommendedName>
        <fullName evidence="6">NAD(P)-binding protein</fullName>
    </recommendedName>
</protein>
<sequence length="253" mass="27124">MATINTKEIVLITGGNTGLGFEIAKVLLLLNRFHIIIGSRDATKGAAAIEKLHNLNLTDCSTIPLDITSLSSLTSAFEIIKQKHGKIDILHANAGIAPESYMSGDKSPISELLKTACNTNVAGTAQSIETFLPLLQKSENPRIVIMSTSLGSLTLQTTRDPRKWPAYAASKAALNMVMLVYYHQHPKMKINACAPGFRATALNNFGQGGSFAPGKIEDGANNAVRLSLLGKDGESGTFTEMDDQTGEVRVVPW</sequence>
<organism evidence="4 5">
    <name type="scientific">Cercospora kikuchii</name>
    <dbReference type="NCBI Taxonomy" id="84275"/>
    <lineage>
        <taxon>Eukaryota</taxon>
        <taxon>Fungi</taxon>
        <taxon>Dikarya</taxon>
        <taxon>Ascomycota</taxon>
        <taxon>Pezizomycotina</taxon>
        <taxon>Dothideomycetes</taxon>
        <taxon>Dothideomycetidae</taxon>
        <taxon>Mycosphaerellales</taxon>
        <taxon>Mycosphaerellaceae</taxon>
        <taxon>Cercospora</taxon>
    </lineage>
</organism>